<dbReference type="RefSeq" id="WP_168131609.1">
    <property type="nucleotide sequence ID" value="NZ_BMVZ01000001.1"/>
</dbReference>
<organism evidence="1 2">
    <name type="scientific">Streptomyces thermoviolaceus subsp. thermoviolaceus</name>
    <dbReference type="NCBI Taxonomy" id="66860"/>
    <lineage>
        <taxon>Bacteria</taxon>
        <taxon>Bacillati</taxon>
        <taxon>Actinomycetota</taxon>
        <taxon>Actinomycetes</taxon>
        <taxon>Kitasatosporales</taxon>
        <taxon>Streptomycetaceae</taxon>
        <taxon>Streptomyces</taxon>
    </lineage>
</organism>
<evidence type="ECO:0000313" key="1">
    <source>
        <dbReference type="EMBL" id="NJP15224.1"/>
    </source>
</evidence>
<dbReference type="Proteomes" id="UP000635996">
    <property type="component" value="Unassembled WGS sequence"/>
</dbReference>
<comment type="caution">
    <text evidence="1">The sequence shown here is derived from an EMBL/GenBank/DDBJ whole genome shotgun (WGS) entry which is preliminary data.</text>
</comment>
<name>A0ABX0YTH8_STRTL</name>
<keyword evidence="2" id="KW-1185">Reference proteome</keyword>
<gene>
    <name evidence="1" type="ORF">HCJ95_13175</name>
</gene>
<sequence length="52" mass="6057">MNGGDETFPAALELWTDGDWQEYRRRIENGEGCVRAMDAITRRRTREAEAVR</sequence>
<evidence type="ECO:0000313" key="2">
    <source>
        <dbReference type="Proteomes" id="UP000635996"/>
    </source>
</evidence>
<proteinExistence type="predicted"/>
<dbReference type="EMBL" id="JAATEL010000012">
    <property type="protein sequence ID" value="NJP15224.1"/>
    <property type="molecule type" value="Genomic_DNA"/>
</dbReference>
<protein>
    <submittedName>
        <fullName evidence="1">Uncharacterized protein</fullName>
    </submittedName>
</protein>
<accession>A0ABX0YTH8</accession>
<reference evidence="1 2" key="1">
    <citation type="submission" date="2020-03" db="EMBL/GenBank/DDBJ databases">
        <title>WGS of actinomycetes isolated from Thailand.</title>
        <authorList>
            <person name="Thawai C."/>
        </authorList>
    </citation>
    <scope>NUCLEOTIDE SEQUENCE [LARGE SCALE GENOMIC DNA]</scope>
    <source>
        <strain evidence="1 2">NBRC 13905</strain>
    </source>
</reference>